<evidence type="ECO:0000256" key="2">
    <source>
        <dbReference type="ARBA" id="ARBA00010333"/>
    </source>
</evidence>
<evidence type="ECO:0000256" key="5">
    <source>
        <dbReference type="SAM" id="SignalP"/>
    </source>
</evidence>
<keyword evidence="9" id="KW-1185">Reference proteome</keyword>
<dbReference type="SMART" id="SM00079">
    <property type="entry name" value="PBPe"/>
    <property type="match status" value="1"/>
</dbReference>
<dbReference type="InterPro" id="IPR001320">
    <property type="entry name" value="Iontro_rcpt_C"/>
</dbReference>
<dbReference type="PANTHER" id="PTHR35936">
    <property type="entry name" value="MEMBRANE-BOUND LYTIC MUREIN TRANSGLYCOSYLASE F"/>
    <property type="match status" value="1"/>
</dbReference>
<reference evidence="8 9" key="1">
    <citation type="submission" date="2023-04" db="EMBL/GenBank/DDBJ databases">
        <authorList>
            <person name="Hsu D."/>
        </authorList>
    </citation>
    <scope>NUCLEOTIDE SEQUENCE [LARGE SCALE GENOMIC DNA]</scope>
    <source>
        <strain evidence="8 9">MK1</strain>
    </source>
</reference>
<dbReference type="PANTHER" id="PTHR35936:SF34">
    <property type="entry name" value="ABC TRANSPORTER EXTRACELLULAR-BINDING PROTEIN YCKB-RELATED"/>
    <property type="match status" value="1"/>
</dbReference>
<evidence type="ECO:0000256" key="1">
    <source>
        <dbReference type="ARBA" id="ARBA00004196"/>
    </source>
</evidence>
<dbReference type="GO" id="GO:0016020">
    <property type="term" value="C:membrane"/>
    <property type="evidence" value="ECO:0007669"/>
    <property type="project" value="InterPro"/>
</dbReference>
<dbReference type="GO" id="GO:0030313">
    <property type="term" value="C:cell envelope"/>
    <property type="evidence" value="ECO:0007669"/>
    <property type="project" value="UniProtKB-SubCell"/>
</dbReference>
<name>A0AAU0UJX2_9FIRM</name>
<comment type="similarity">
    <text evidence="2 4">Belongs to the bacterial solute-binding protein 3 family.</text>
</comment>
<dbReference type="InterPro" id="IPR018313">
    <property type="entry name" value="SBP_3_CS"/>
</dbReference>
<feature type="domain" description="Ionotropic glutamate receptor C-terminal" evidence="7">
    <location>
        <begin position="54"/>
        <end position="272"/>
    </location>
</feature>
<dbReference type="Pfam" id="PF00497">
    <property type="entry name" value="SBP_bac_3"/>
    <property type="match status" value="1"/>
</dbReference>
<dbReference type="KEGG" id="dbc:MFMK1_001433"/>
<dbReference type="AlphaFoldDB" id="A0AAU0UJX2"/>
<evidence type="ECO:0000259" key="7">
    <source>
        <dbReference type="SMART" id="SM00079"/>
    </source>
</evidence>
<dbReference type="SMART" id="SM00062">
    <property type="entry name" value="PBPb"/>
    <property type="match status" value="1"/>
</dbReference>
<dbReference type="PROSITE" id="PS51257">
    <property type="entry name" value="PROKAR_LIPOPROTEIN"/>
    <property type="match status" value="1"/>
</dbReference>
<feature type="domain" description="Solute-binding protein family 3/N-terminal" evidence="6">
    <location>
        <begin position="54"/>
        <end position="273"/>
    </location>
</feature>
<evidence type="ECO:0000256" key="4">
    <source>
        <dbReference type="RuleBase" id="RU003744"/>
    </source>
</evidence>
<feature type="chain" id="PRO_5043961701" evidence="5">
    <location>
        <begin position="18"/>
        <end position="276"/>
    </location>
</feature>
<dbReference type="Proteomes" id="UP001329915">
    <property type="component" value="Chromosome"/>
</dbReference>
<evidence type="ECO:0000313" key="8">
    <source>
        <dbReference type="EMBL" id="WRO21623.1"/>
    </source>
</evidence>
<dbReference type="InterPro" id="IPR001638">
    <property type="entry name" value="Solute-binding_3/MltF_N"/>
</dbReference>
<organism evidence="8 9">
    <name type="scientific">Metallumcola ferriviriculae</name>
    <dbReference type="NCBI Taxonomy" id="3039180"/>
    <lineage>
        <taxon>Bacteria</taxon>
        <taxon>Bacillati</taxon>
        <taxon>Bacillota</taxon>
        <taxon>Clostridia</taxon>
        <taxon>Neomoorellales</taxon>
        <taxon>Desulfitibacteraceae</taxon>
        <taxon>Metallumcola</taxon>
    </lineage>
</organism>
<gene>
    <name evidence="8" type="ORF">MFMK1_001433</name>
</gene>
<feature type="signal peptide" evidence="5">
    <location>
        <begin position="1"/>
        <end position="17"/>
    </location>
</feature>
<dbReference type="SUPFAM" id="SSF53850">
    <property type="entry name" value="Periplasmic binding protein-like II"/>
    <property type="match status" value="1"/>
</dbReference>
<proteinExistence type="inferred from homology"/>
<comment type="subcellular location">
    <subcellularLocation>
        <location evidence="1">Cell envelope</location>
    </subcellularLocation>
</comment>
<accession>A0AAU0UJX2</accession>
<evidence type="ECO:0000313" key="9">
    <source>
        <dbReference type="Proteomes" id="UP001329915"/>
    </source>
</evidence>
<sequence length="276" mass="30211">MKKFTILIALMLVLVLAVGCGQGGQEQSAPDKEPKDDGTQNAATLLDNIKERGTIKVGTEGTYPPFTFMDESGNITGYDVEVITEVAKRIGVEAEFVPTEWKAVFAGLDSKRFDLIANQVGINEDRKKKYDFSEPYTVSGAQLIVHKDTDDISSVEDLAGKKVGASQGSNYAEIAEEAGGEMAFYPGANEYLADLAAKRVDAALNDRLFVMEYIMNHPNQNLKVAGEPFNRSEMAFTFRKGSEELVDAVNLALEEMRADGTLAEISQKWFGEDVSK</sequence>
<dbReference type="GO" id="GO:0015276">
    <property type="term" value="F:ligand-gated monoatomic ion channel activity"/>
    <property type="evidence" value="ECO:0007669"/>
    <property type="project" value="InterPro"/>
</dbReference>
<protein>
    <submittedName>
        <fullName evidence="8">Transporter substrate-binding domain-containing protein</fullName>
    </submittedName>
</protein>
<dbReference type="Gene3D" id="3.40.190.10">
    <property type="entry name" value="Periplasmic binding protein-like II"/>
    <property type="match status" value="2"/>
</dbReference>
<keyword evidence="3 5" id="KW-0732">Signal</keyword>
<dbReference type="PROSITE" id="PS01039">
    <property type="entry name" value="SBP_BACTERIAL_3"/>
    <property type="match status" value="1"/>
</dbReference>
<evidence type="ECO:0000256" key="3">
    <source>
        <dbReference type="ARBA" id="ARBA00022729"/>
    </source>
</evidence>
<dbReference type="CDD" id="cd13626">
    <property type="entry name" value="PBP2_Cystine_like"/>
    <property type="match status" value="1"/>
</dbReference>
<dbReference type="EMBL" id="CP121694">
    <property type="protein sequence ID" value="WRO21623.1"/>
    <property type="molecule type" value="Genomic_DNA"/>
</dbReference>
<dbReference type="RefSeq" id="WP_366924456.1">
    <property type="nucleotide sequence ID" value="NZ_CP121694.1"/>
</dbReference>
<evidence type="ECO:0000259" key="6">
    <source>
        <dbReference type="SMART" id="SM00062"/>
    </source>
</evidence>